<dbReference type="AlphaFoldDB" id="A0A2S7XMR5"/>
<evidence type="ECO:0000313" key="1">
    <source>
        <dbReference type="EMBL" id="PQJ94702.1"/>
    </source>
</evidence>
<keyword evidence="2" id="KW-1185">Reference proteome</keyword>
<evidence type="ECO:0000313" key="2">
    <source>
        <dbReference type="Proteomes" id="UP000239936"/>
    </source>
</evidence>
<dbReference type="Proteomes" id="UP000239936">
    <property type="component" value="Unassembled WGS sequence"/>
</dbReference>
<sequence>MKDERKMMSFRLPIEARDRMQRLMSIHNAPSQADVILMALDALESVAPAPAVSAQLDDVVTRIERMFDDMLARIDTMQQHFAAFEVRLSAIEAGAGESTIVEKAGADADVNDAGADKKRTRKTADFDPDVWIVSVSQISEDLQRECVQMLRNKIDKDDIVTMVETKIGKKMTRQFKNNFKTKSLESWVNLYPKTVHPKIEPHWDILCSVAIIYCN</sequence>
<dbReference type="EMBL" id="PPGH01000045">
    <property type="protein sequence ID" value="PQJ94702.1"/>
    <property type="molecule type" value="Genomic_DNA"/>
</dbReference>
<comment type="caution">
    <text evidence="1">The sequence shown here is derived from an EMBL/GenBank/DDBJ whole genome shotgun (WGS) entry which is preliminary data.</text>
</comment>
<reference evidence="1 2" key="1">
    <citation type="submission" date="2018-01" db="EMBL/GenBank/DDBJ databases">
        <title>The complete genome sequence of Chromatium okenii LaCa, a purple sulfur bacterium with a turbulent life.</title>
        <authorList>
            <person name="Luedin S.M."/>
            <person name="Liechti N."/>
            <person name="Storelli N."/>
            <person name="Danza F."/>
            <person name="Wittwer M."/>
            <person name="Pothier J.F."/>
            <person name="Tonolla M.A."/>
        </authorList>
    </citation>
    <scope>NUCLEOTIDE SEQUENCE [LARGE SCALE GENOMIC DNA]</scope>
    <source>
        <strain evidence="1 2">LaCa</strain>
    </source>
</reference>
<gene>
    <name evidence="1" type="ORF">CXB77_18915</name>
</gene>
<accession>A0A2S7XMR5</accession>
<organism evidence="1 2">
    <name type="scientific">Chromatium okenii</name>
    <dbReference type="NCBI Taxonomy" id="61644"/>
    <lineage>
        <taxon>Bacteria</taxon>
        <taxon>Pseudomonadati</taxon>
        <taxon>Pseudomonadota</taxon>
        <taxon>Gammaproteobacteria</taxon>
        <taxon>Chromatiales</taxon>
        <taxon>Chromatiaceae</taxon>
        <taxon>Chromatium</taxon>
    </lineage>
</organism>
<protein>
    <submittedName>
        <fullName evidence="1">Uncharacterized protein</fullName>
    </submittedName>
</protein>
<name>A0A2S7XMR5_9GAMM</name>
<proteinExistence type="predicted"/>